<dbReference type="EMBL" id="MJFZ01000637">
    <property type="protein sequence ID" value="RAW26561.1"/>
    <property type="molecule type" value="Genomic_DNA"/>
</dbReference>
<evidence type="ECO:0000313" key="5">
    <source>
        <dbReference type="EMBL" id="KAG2970459.1"/>
    </source>
</evidence>
<evidence type="ECO:0000313" key="2">
    <source>
        <dbReference type="EMBL" id="KAG2851865.1"/>
    </source>
</evidence>
<evidence type="ECO:0000313" key="7">
    <source>
        <dbReference type="EMBL" id="RAW26561.1"/>
    </source>
</evidence>
<reference evidence="7 8" key="1">
    <citation type="submission" date="2018-01" db="EMBL/GenBank/DDBJ databases">
        <title>Draft genome of the strawberry crown rot pathogen Phytophthora cactorum.</title>
        <authorList>
            <person name="Armitage A.D."/>
            <person name="Lysoe E."/>
            <person name="Nellist C.F."/>
            <person name="Harrison R.J."/>
            <person name="Brurberg M.B."/>
        </authorList>
    </citation>
    <scope>NUCLEOTIDE SEQUENCE [LARGE SCALE GENOMIC DNA]</scope>
    <source>
        <strain evidence="7 8">10300</strain>
    </source>
</reference>
<dbReference type="Proteomes" id="UP000697107">
    <property type="component" value="Unassembled WGS sequence"/>
</dbReference>
<evidence type="ECO:0000313" key="8">
    <source>
        <dbReference type="Proteomes" id="UP000251314"/>
    </source>
</evidence>
<dbReference type="STRING" id="29920.A0A329RQ56"/>
<gene>
    <name evidence="7" type="ORF">PC110_g17034</name>
    <name evidence="2" type="ORF">PC113_g15533</name>
    <name evidence="3" type="ORF">PC115_g15066</name>
    <name evidence="4" type="ORF">PC117_g18427</name>
    <name evidence="5" type="ORF">PC118_g16854</name>
    <name evidence="6" type="ORF">PC129_g13904</name>
</gene>
<proteinExistence type="predicted"/>
<protein>
    <recommendedName>
        <fullName evidence="1">Jacalin-type lectin domain-containing protein</fullName>
    </recommendedName>
</protein>
<dbReference type="InterPro" id="IPR036404">
    <property type="entry name" value="Jacalin-like_lectin_dom_sf"/>
</dbReference>
<dbReference type="SMART" id="SM00915">
    <property type="entry name" value="Jacalin"/>
    <property type="match status" value="1"/>
</dbReference>
<name>A0A329RQ56_9STRA</name>
<accession>A0A329RQ56</accession>
<dbReference type="InterPro" id="IPR001229">
    <property type="entry name" value="Jacalin-like_lectin_dom"/>
</dbReference>
<dbReference type="PROSITE" id="PS51752">
    <property type="entry name" value="JACALIN_LECTIN"/>
    <property type="match status" value="1"/>
</dbReference>
<comment type="caution">
    <text evidence="7">The sequence shown here is derived from an EMBL/GenBank/DDBJ whole genome shotgun (WGS) entry which is preliminary data.</text>
</comment>
<dbReference type="EMBL" id="RCMV01000575">
    <property type="protein sequence ID" value="KAG3215208.1"/>
    <property type="molecule type" value="Genomic_DNA"/>
</dbReference>
<keyword evidence="8" id="KW-1185">Reference proteome</keyword>
<dbReference type="SUPFAM" id="SSF51101">
    <property type="entry name" value="Mannose-binding lectins"/>
    <property type="match status" value="1"/>
</dbReference>
<evidence type="ECO:0000259" key="1">
    <source>
        <dbReference type="PROSITE" id="PS51752"/>
    </source>
</evidence>
<dbReference type="EMBL" id="RCMG01000579">
    <property type="protein sequence ID" value="KAG2851865.1"/>
    <property type="molecule type" value="Genomic_DNA"/>
</dbReference>
<dbReference type="Proteomes" id="UP000735874">
    <property type="component" value="Unassembled WGS sequence"/>
</dbReference>
<dbReference type="VEuPathDB" id="FungiDB:PC110_g17034"/>
<dbReference type="EMBL" id="RCMI01000600">
    <property type="protein sequence ID" value="KAG2904194.1"/>
    <property type="molecule type" value="Genomic_DNA"/>
</dbReference>
<evidence type="ECO:0000313" key="3">
    <source>
        <dbReference type="EMBL" id="KAG2904194.1"/>
    </source>
</evidence>
<dbReference type="Proteomes" id="UP000736787">
    <property type="component" value="Unassembled WGS sequence"/>
</dbReference>
<evidence type="ECO:0000313" key="6">
    <source>
        <dbReference type="EMBL" id="KAG3215208.1"/>
    </source>
</evidence>
<dbReference type="Pfam" id="PF01419">
    <property type="entry name" value="Jacalin"/>
    <property type="match status" value="1"/>
</dbReference>
<feature type="domain" description="Jacalin-type lectin" evidence="1">
    <location>
        <begin position="77"/>
        <end position="220"/>
    </location>
</feature>
<dbReference type="Proteomes" id="UP000251314">
    <property type="component" value="Unassembled WGS sequence"/>
</dbReference>
<dbReference type="EMBL" id="RCMK01000743">
    <property type="protein sequence ID" value="KAG2914108.1"/>
    <property type="molecule type" value="Genomic_DNA"/>
</dbReference>
<organism evidence="7 8">
    <name type="scientific">Phytophthora cactorum</name>
    <dbReference type="NCBI Taxonomy" id="29920"/>
    <lineage>
        <taxon>Eukaryota</taxon>
        <taxon>Sar</taxon>
        <taxon>Stramenopiles</taxon>
        <taxon>Oomycota</taxon>
        <taxon>Peronosporomycetes</taxon>
        <taxon>Peronosporales</taxon>
        <taxon>Peronosporaceae</taxon>
        <taxon>Phytophthora</taxon>
    </lineage>
</organism>
<dbReference type="OrthoDB" id="107403at2759"/>
<evidence type="ECO:0000313" key="4">
    <source>
        <dbReference type="EMBL" id="KAG2914108.1"/>
    </source>
</evidence>
<dbReference type="Proteomes" id="UP000774804">
    <property type="component" value="Unassembled WGS sequence"/>
</dbReference>
<dbReference type="PANTHER" id="PTHR46506">
    <property type="entry name" value="OS05G0143600 PROTEIN"/>
    <property type="match status" value="1"/>
</dbReference>
<dbReference type="AlphaFoldDB" id="A0A329RQ56"/>
<reference evidence="2" key="2">
    <citation type="submission" date="2018-10" db="EMBL/GenBank/DDBJ databases">
        <title>Effector identification in a new, highly contiguous assembly of the strawberry crown rot pathogen Phytophthora cactorum.</title>
        <authorList>
            <person name="Armitage A.D."/>
            <person name="Nellist C.F."/>
            <person name="Bates H."/>
            <person name="Vickerstaff R.J."/>
            <person name="Harrison R.J."/>
        </authorList>
    </citation>
    <scope>NUCLEOTIDE SEQUENCE</scope>
    <source>
        <strain evidence="2">15-7</strain>
        <strain evidence="3">4032</strain>
        <strain evidence="4">4040</strain>
        <strain evidence="5">P415</strain>
        <strain evidence="6">P421</strain>
    </source>
</reference>
<sequence>MGKSRLQVQCTCCTSIDKKLRRKAHGGGGIVVQGGVDYDITNYFSVFQQRKTTLRTFFQVLAAVVFAAGAAALENGIRLGETFGGPHGKRFSDLDLASTGQIVRSITIRSGERVDAVSIDVTDPSGQTTTLYHGGGGGDKNTLTLGTDEYITGIEAHSGKHFGRTRIKYIEFTTNKGNAISGGYPTGNIEKDSAPEGYQLGGFVGSSANELDSVGAIWTSIEPVE</sequence>
<dbReference type="Gene3D" id="2.100.10.30">
    <property type="entry name" value="Jacalin-like lectin domain"/>
    <property type="match status" value="1"/>
</dbReference>
<dbReference type="Proteomes" id="UP000760860">
    <property type="component" value="Unassembled WGS sequence"/>
</dbReference>
<dbReference type="EMBL" id="RCML01000723">
    <property type="protein sequence ID" value="KAG2970459.1"/>
    <property type="molecule type" value="Genomic_DNA"/>
</dbReference>